<sequence>MKLSQLMEGLDYLVLQGSAETEVADVAYDSRKVQPGFAFVCVVGTSRDSHDYAEDVAAAGASVLVIQHKLDEMPAGVTVVQVENSRHALAIMSCNLFGNPSRKMTMIGVTGTKGKTTTAHMIQAALLAAGRKCGIIGTNGTAFAGERHALVNTTPESYELQKLFSEMLAAGCDSVVMEVSSQGLMMSRVDGIHFNVGVFTNLYPDHIGGPGEHQSFEEYRAWKGQLFRRCDVGVVNVDDKNCNTLLAGHTCRLVSYAMHKEADFVGSGLELERGENFLGISYQLSGVWNARVRVNMPGEFSVYNSLAALAVGQVLGLEMEAVCKGLEQVSVKGRVELVPVSKRFTVLIDFAHNEAGTENLLTTLRAYQPKRLVVLFGCGGDRSRLRRYGMGEVASRLADFLILTEDNNRFEEVEAILTDIKIGIAQGRPDVPYVEIPDRLDALHYALDHAQDGDMIAVIGKGHETYRDRKGKKTPFLERELLLEYAQETGLE</sequence>
<evidence type="ECO:0000259" key="11">
    <source>
        <dbReference type="Pfam" id="PF02875"/>
    </source>
</evidence>
<dbReference type="GO" id="GO:0016881">
    <property type="term" value="F:acid-amino acid ligase activity"/>
    <property type="evidence" value="ECO:0007669"/>
    <property type="project" value="UniProtKB-UniRule"/>
</dbReference>
<feature type="domain" description="Mur ligase N-terminal catalytic" evidence="10">
    <location>
        <begin position="26"/>
        <end position="92"/>
    </location>
</feature>
<dbReference type="EC" id="6.3.2.-" evidence="8"/>
<dbReference type="Gene3D" id="3.40.1390.10">
    <property type="entry name" value="MurE/MurF, N-terminal domain"/>
    <property type="match status" value="1"/>
</dbReference>
<evidence type="ECO:0000256" key="1">
    <source>
        <dbReference type="ARBA" id="ARBA00004752"/>
    </source>
</evidence>
<comment type="PTM">
    <text evidence="8">Carboxylation is probably crucial for Mg(2+) binding and, consequently, for the gamma-phosphate positioning of ATP.</text>
</comment>
<keyword evidence="4 8" id="KW-0133">Cell shape</keyword>
<keyword evidence="6 8" id="KW-0131">Cell cycle</keyword>
<dbReference type="Pfam" id="PF02875">
    <property type="entry name" value="Mur_ligase_C"/>
    <property type="match status" value="1"/>
</dbReference>
<comment type="similarity">
    <text evidence="2 8">Belongs to the MurCDEF family. MurE subfamily.</text>
</comment>
<evidence type="ECO:0000256" key="3">
    <source>
        <dbReference type="ARBA" id="ARBA00022618"/>
    </source>
</evidence>
<keyword evidence="8" id="KW-0460">Magnesium</keyword>
<dbReference type="GO" id="GO:0000287">
    <property type="term" value="F:magnesium ion binding"/>
    <property type="evidence" value="ECO:0007669"/>
    <property type="project" value="UniProtKB-UniRule"/>
</dbReference>
<evidence type="ECO:0000256" key="7">
    <source>
        <dbReference type="ARBA" id="ARBA00023316"/>
    </source>
</evidence>
<dbReference type="PANTHER" id="PTHR23135:SF4">
    <property type="entry name" value="UDP-N-ACETYLMURAMOYL-L-ALANYL-D-GLUTAMATE--2,6-DIAMINOPIMELATE LIGASE MURE HOMOLOG, CHLOROPLASTIC"/>
    <property type="match status" value="1"/>
</dbReference>
<dbReference type="GO" id="GO:0005737">
    <property type="term" value="C:cytoplasm"/>
    <property type="evidence" value="ECO:0007669"/>
    <property type="project" value="UniProtKB-SubCell"/>
</dbReference>
<dbReference type="NCBIfam" id="TIGR01085">
    <property type="entry name" value="murE"/>
    <property type="match status" value="1"/>
</dbReference>
<keyword evidence="3 8" id="KW-0132">Cell division</keyword>
<dbReference type="HAMAP" id="MF_00208">
    <property type="entry name" value="MurE"/>
    <property type="match status" value="1"/>
</dbReference>
<gene>
    <name evidence="8" type="primary">murE</name>
    <name evidence="13" type="ORF">H9865_07020</name>
</gene>
<comment type="pathway">
    <text evidence="1 8 9">Cell wall biogenesis; peptidoglycan biosynthesis.</text>
</comment>
<evidence type="ECO:0000259" key="10">
    <source>
        <dbReference type="Pfam" id="PF01225"/>
    </source>
</evidence>
<dbReference type="InterPro" id="IPR036565">
    <property type="entry name" value="Mur-like_cat_sf"/>
</dbReference>
<dbReference type="SUPFAM" id="SSF53244">
    <property type="entry name" value="MurD-like peptide ligases, peptide-binding domain"/>
    <property type="match status" value="1"/>
</dbReference>
<keyword evidence="8 13" id="KW-0436">Ligase</keyword>
<comment type="function">
    <text evidence="8">Catalyzes the addition of an amino acid to the nucleotide precursor UDP-N-acetylmuramoyl-L-alanyl-D-glutamate (UMAG) in the biosynthesis of bacterial cell-wall peptidoglycan.</text>
</comment>
<evidence type="ECO:0000256" key="6">
    <source>
        <dbReference type="ARBA" id="ARBA00023306"/>
    </source>
</evidence>
<dbReference type="SUPFAM" id="SSF53623">
    <property type="entry name" value="MurD-like peptide ligases, catalytic domain"/>
    <property type="match status" value="1"/>
</dbReference>
<dbReference type="EMBL" id="DXFW01000020">
    <property type="protein sequence ID" value="HIX05837.1"/>
    <property type="molecule type" value="Genomic_DNA"/>
</dbReference>
<evidence type="ECO:0000256" key="5">
    <source>
        <dbReference type="ARBA" id="ARBA00022984"/>
    </source>
</evidence>
<keyword evidence="8" id="KW-0067">ATP-binding</keyword>
<feature type="domain" description="Mur ligase central" evidence="12">
    <location>
        <begin position="109"/>
        <end position="311"/>
    </location>
</feature>
<comment type="subcellular location">
    <subcellularLocation>
        <location evidence="8 9">Cytoplasm</location>
    </subcellularLocation>
</comment>
<evidence type="ECO:0000256" key="8">
    <source>
        <dbReference type="HAMAP-Rule" id="MF_00208"/>
    </source>
</evidence>
<organism evidence="13 14">
    <name type="scientific">Candidatus Allofournierella pullicola</name>
    <dbReference type="NCBI Taxonomy" id="2838596"/>
    <lineage>
        <taxon>Bacteria</taxon>
        <taxon>Bacillati</taxon>
        <taxon>Bacillota</taxon>
        <taxon>Clostridia</taxon>
        <taxon>Eubacteriales</taxon>
        <taxon>Oscillospiraceae</taxon>
        <taxon>Allofournierella</taxon>
    </lineage>
</organism>
<keyword evidence="8" id="KW-0963">Cytoplasm</keyword>
<dbReference type="Pfam" id="PF01225">
    <property type="entry name" value="Mur_ligase"/>
    <property type="match status" value="1"/>
</dbReference>
<evidence type="ECO:0000256" key="9">
    <source>
        <dbReference type="RuleBase" id="RU004135"/>
    </source>
</evidence>
<proteinExistence type="inferred from homology"/>
<dbReference type="InterPro" id="IPR005761">
    <property type="entry name" value="UDP-N-AcMur-Glu-dNH2Pim_ligase"/>
</dbReference>
<dbReference type="InterPro" id="IPR035911">
    <property type="entry name" value="MurE/MurF_N"/>
</dbReference>
<reference evidence="13" key="2">
    <citation type="submission" date="2021-04" db="EMBL/GenBank/DDBJ databases">
        <authorList>
            <person name="Gilroy R."/>
        </authorList>
    </citation>
    <scope>NUCLEOTIDE SEQUENCE</scope>
    <source>
        <strain evidence="13">2239</strain>
    </source>
</reference>
<dbReference type="Proteomes" id="UP000824193">
    <property type="component" value="Unassembled WGS sequence"/>
</dbReference>
<dbReference type="InterPro" id="IPR004101">
    <property type="entry name" value="Mur_ligase_C"/>
</dbReference>
<name>A0A9D1V475_9FIRM</name>
<keyword evidence="8" id="KW-0547">Nucleotide-binding</keyword>
<feature type="binding site" evidence="8">
    <location>
        <position position="188"/>
    </location>
    <ligand>
        <name>UDP-N-acetyl-alpha-D-muramoyl-L-alanyl-D-glutamate</name>
        <dbReference type="ChEBI" id="CHEBI:83900"/>
    </ligand>
</feature>
<dbReference type="InterPro" id="IPR000713">
    <property type="entry name" value="Mur_ligase_N"/>
</dbReference>
<feature type="binding site" evidence="8">
    <location>
        <position position="30"/>
    </location>
    <ligand>
        <name>UDP-N-acetyl-alpha-D-muramoyl-L-alanyl-D-glutamate</name>
        <dbReference type="ChEBI" id="CHEBI:83900"/>
    </ligand>
</feature>
<dbReference type="AlphaFoldDB" id="A0A9D1V475"/>
<dbReference type="GO" id="GO:0071555">
    <property type="term" value="P:cell wall organization"/>
    <property type="evidence" value="ECO:0007669"/>
    <property type="project" value="UniProtKB-KW"/>
</dbReference>
<feature type="domain" description="Mur ligase C-terminal" evidence="11">
    <location>
        <begin position="333"/>
        <end position="462"/>
    </location>
</feature>
<reference evidence="13" key="1">
    <citation type="journal article" date="2021" name="PeerJ">
        <title>Extensive microbial diversity within the chicken gut microbiome revealed by metagenomics and culture.</title>
        <authorList>
            <person name="Gilroy R."/>
            <person name="Ravi A."/>
            <person name="Getino M."/>
            <person name="Pursley I."/>
            <person name="Horton D.L."/>
            <person name="Alikhan N.F."/>
            <person name="Baker D."/>
            <person name="Gharbi K."/>
            <person name="Hall N."/>
            <person name="Watson M."/>
            <person name="Adriaenssens E.M."/>
            <person name="Foster-Nyarko E."/>
            <person name="Jarju S."/>
            <person name="Secka A."/>
            <person name="Antonio M."/>
            <person name="Oren A."/>
            <person name="Chaudhuri R.R."/>
            <person name="La Ragione R."/>
            <person name="Hildebrand F."/>
            <person name="Pallen M.J."/>
        </authorList>
    </citation>
    <scope>NUCLEOTIDE SEQUENCE</scope>
    <source>
        <strain evidence="13">2239</strain>
    </source>
</reference>
<dbReference type="Pfam" id="PF08245">
    <property type="entry name" value="Mur_ligase_M"/>
    <property type="match status" value="1"/>
</dbReference>
<dbReference type="GO" id="GO:0051301">
    <property type="term" value="P:cell division"/>
    <property type="evidence" value="ECO:0007669"/>
    <property type="project" value="UniProtKB-KW"/>
</dbReference>
<feature type="binding site" evidence="8">
    <location>
        <begin position="153"/>
        <end position="154"/>
    </location>
    <ligand>
        <name>UDP-N-acetyl-alpha-D-muramoyl-L-alanyl-D-glutamate</name>
        <dbReference type="ChEBI" id="CHEBI:83900"/>
    </ligand>
</feature>
<feature type="binding site" evidence="8">
    <location>
        <begin position="111"/>
        <end position="117"/>
    </location>
    <ligand>
        <name>ATP</name>
        <dbReference type="ChEBI" id="CHEBI:30616"/>
    </ligand>
</feature>
<feature type="modified residue" description="N6-carboxylysine" evidence="8">
    <location>
        <position position="223"/>
    </location>
</feature>
<dbReference type="GO" id="GO:0009252">
    <property type="term" value="P:peptidoglycan biosynthetic process"/>
    <property type="evidence" value="ECO:0007669"/>
    <property type="project" value="UniProtKB-UniRule"/>
</dbReference>
<evidence type="ECO:0000259" key="12">
    <source>
        <dbReference type="Pfam" id="PF08245"/>
    </source>
</evidence>
<dbReference type="InterPro" id="IPR013221">
    <property type="entry name" value="Mur_ligase_cen"/>
</dbReference>
<dbReference type="SUPFAM" id="SSF63418">
    <property type="entry name" value="MurE/MurF N-terminal domain"/>
    <property type="match status" value="1"/>
</dbReference>
<accession>A0A9D1V475</accession>
<evidence type="ECO:0000313" key="13">
    <source>
        <dbReference type="EMBL" id="HIX05837.1"/>
    </source>
</evidence>
<comment type="caution">
    <text evidence="8">Lacks conserved residue(s) required for the propagation of feature annotation.</text>
</comment>
<dbReference type="InterPro" id="IPR036615">
    <property type="entry name" value="Mur_ligase_C_dom_sf"/>
</dbReference>
<feature type="binding site" evidence="8">
    <location>
        <position position="180"/>
    </location>
    <ligand>
        <name>UDP-N-acetyl-alpha-D-muramoyl-L-alanyl-D-glutamate</name>
        <dbReference type="ChEBI" id="CHEBI:83900"/>
    </ligand>
</feature>
<dbReference type="GO" id="GO:0005524">
    <property type="term" value="F:ATP binding"/>
    <property type="evidence" value="ECO:0007669"/>
    <property type="project" value="UniProtKB-UniRule"/>
</dbReference>
<keyword evidence="5 8" id="KW-0573">Peptidoglycan synthesis</keyword>
<dbReference type="Gene3D" id="3.40.1190.10">
    <property type="entry name" value="Mur-like, catalytic domain"/>
    <property type="match status" value="1"/>
</dbReference>
<feature type="binding site" evidence="8">
    <location>
        <position position="152"/>
    </location>
    <ligand>
        <name>UDP-N-acetyl-alpha-D-muramoyl-L-alanyl-D-glutamate</name>
        <dbReference type="ChEBI" id="CHEBI:83900"/>
    </ligand>
</feature>
<comment type="caution">
    <text evidence="13">The sequence shown here is derived from an EMBL/GenBank/DDBJ whole genome shotgun (WGS) entry which is preliminary data.</text>
</comment>
<protein>
    <recommendedName>
        <fullName evidence="8">UDP-N-acetylmuramyl-tripeptide synthetase</fullName>
        <ecNumber evidence="8">6.3.2.-</ecNumber>
    </recommendedName>
    <alternativeName>
        <fullName evidence="8">UDP-MurNAc-tripeptide synthetase</fullName>
    </alternativeName>
</protein>
<dbReference type="GO" id="GO:0008360">
    <property type="term" value="P:regulation of cell shape"/>
    <property type="evidence" value="ECO:0007669"/>
    <property type="project" value="UniProtKB-KW"/>
</dbReference>
<comment type="cofactor">
    <cofactor evidence="8">
        <name>Mg(2+)</name>
        <dbReference type="ChEBI" id="CHEBI:18420"/>
    </cofactor>
</comment>
<evidence type="ECO:0000256" key="2">
    <source>
        <dbReference type="ARBA" id="ARBA00005898"/>
    </source>
</evidence>
<dbReference type="Gene3D" id="3.90.190.20">
    <property type="entry name" value="Mur ligase, C-terminal domain"/>
    <property type="match status" value="1"/>
</dbReference>
<evidence type="ECO:0000256" key="4">
    <source>
        <dbReference type="ARBA" id="ARBA00022960"/>
    </source>
</evidence>
<keyword evidence="7 8" id="KW-0961">Cell wall biogenesis/degradation</keyword>
<dbReference type="PANTHER" id="PTHR23135">
    <property type="entry name" value="MUR LIGASE FAMILY MEMBER"/>
    <property type="match status" value="1"/>
</dbReference>
<evidence type="ECO:0000313" key="14">
    <source>
        <dbReference type="Proteomes" id="UP000824193"/>
    </source>
</evidence>
<dbReference type="NCBIfam" id="NF001126">
    <property type="entry name" value="PRK00139.1-4"/>
    <property type="match status" value="1"/>
</dbReference>